<organism evidence="1">
    <name type="scientific">Escherichia coli</name>
    <dbReference type="NCBI Taxonomy" id="562"/>
    <lineage>
        <taxon>Bacteria</taxon>
        <taxon>Pseudomonadati</taxon>
        <taxon>Pseudomonadota</taxon>
        <taxon>Gammaproteobacteria</taxon>
        <taxon>Enterobacterales</taxon>
        <taxon>Enterobacteriaceae</taxon>
        <taxon>Escherichia</taxon>
    </lineage>
</organism>
<dbReference type="AlphaFoldDB" id="Q2VP22"/>
<dbReference type="EMBL" id="CR942285">
    <property type="protein sequence ID" value="CAI79516.1"/>
    <property type="molecule type" value="Genomic_DNA"/>
</dbReference>
<proteinExistence type="predicted"/>
<gene>
    <name evidence="1" type="ORF">pCoo034</name>
</gene>
<name>Q2VP22_ECOLX</name>
<accession>Q2VP22</accession>
<reference evidence="1" key="1">
    <citation type="journal article" date="2005" name="J. Bacteriol.">
        <title>The pCoo plasmid of enterotoxigenic Escherichia coli is a mosaic cointegrate.</title>
        <authorList>
            <person name="Froehlich B."/>
            <person name="Parkhill J."/>
            <person name="Sanders M."/>
            <person name="Quail M.A."/>
            <person name="Scott J.R."/>
        </authorList>
    </citation>
    <scope>NUCLEOTIDE SEQUENCE [LARGE SCALE GENOMIC DNA]</scope>
    <source>
        <strain evidence="1">JEF100</strain>
    </source>
</reference>
<sequence length="121" mass="13418">MSETVLSGWRSGNSGQRLRMYGGWLPILLPALTGSSLHGREQNTASGAAGVRPDINHALQEVEDAWRKPKNIQVRWADAFALLSCPTPETGKSKFSPLPAFRYYLVNGICHIYKHNVNNIN</sequence>
<evidence type="ECO:0000313" key="1">
    <source>
        <dbReference type="EMBL" id="CAI79516.1"/>
    </source>
</evidence>
<protein>
    <submittedName>
        <fullName evidence="1">Uncharacterized protein</fullName>
    </submittedName>
</protein>